<dbReference type="Gene3D" id="1.10.150.130">
    <property type="match status" value="1"/>
</dbReference>
<dbReference type="InterPro" id="IPR002104">
    <property type="entry name" value="Integrase_catalytic"/>
</dbReference>
<name>A0A9W6G2T6_9BACT</name>
<gene>
    <name evidence="6" type="ORF">GHYDROH2_29720</name>
</gene>
<comment type="caution">
    <text evidence="6">The sequence shown here is derived from an EMBL/GenBank/DDBJ whole genome shotgun (WGS) entry which is preliminary data.</text>
</comment>
<dbReference type="PROSITE" id="PS51898">
    <property type="entry name" value="TYR_RECOMBINASE"/>
    <property type="match status" value="1"/>
</dbReference>
<evidence type="ECO:0000256" key="4">
    <source>
        <dbReference type="ARBA" id="ARBA00023172"/>
    </source>
</evidence>
<keyword evidence="2" id="KW-0229">DNA integration</keyword>
<keyword evidence="4" id="KW-0233">DNA recombination</keyword>
<evidence type="ECO:0000256" key="2">
    <source>
        <dbReference type="ARBA" id="ARBA00022908"/>
    </source>
</evidence>
<dbReference type="Pfam" id="PF12167">
    <property type="entry name" value="Arm-DNA-bind_2"/>
    <property type="match status" value="1"/>
</dbReference>
<dbReference type="GO" id="GO:0003677">
    <property type="term" value="F:DNA binding"/>
    <property type="evidence" value="ECO:0007669"/>
    <property type="project" value="UniProtKB-KW"/>
</dbReference>
<dbReference type="InterPro" id="IPR011010">
    <property type="entry name" value="DNA_brk_join_enz"/>
</dbReference>
<accession>A0A9W6G2T6</accession>
<dbReference type="InterPro" id="IPR010998">
    <property type="entry name" value="Integrase_recombinase_N"/>
</dbReference>
<evidence type="ECO:0000259" key="5">
    <source>
        <dbReference type="PROSITE" id="PS51898"/>
    </source>
</evidence>
<dbReference type="Gene3D" id="1.10.443.10">
    <property type="entry name" value="Intergrase catalytic core"/>
    <property type="match status" value="1"/>
</dbReference>
<dbReference type="GO" id="GO:0015074">
    <property type="term" value="P:DNA integration"/>
    <property type="evidence" value="ECO:0007669"/>
    <property type="project" value="UniProtKB-KW"/>
</dbReference>
<dbReference type="RefSeq" id="WP_214187899.1">
    <property type="nucleotide sequence ID" value="NZ_BSDS01000002.1"/>
</dbReference>
<dbReference type="PANTHER" id="PTHR30349">
    <property type="entry name" value="PHAGE INTEGRASE-RELATED"/>
    <property type="match status" value="1"/>
</dbReference>
<reference evidence="6" key="1">
    <citation type="submission" date="2022-12" db="EMBL/GenBank/DDBJ databases">
        <title>Reference genome sequencing for broad-spectrum identification of bacterial and archaeal isolates by mass spectrometry.</title>
        <authorList>
            <person name="Sekiguchi Y."/>
            <person name="Tourlousse D.M."/>
        </authorList>
    </citation>
    <scope>NUCLEOTIDE SEQUENCE</scope>
    <source>
        <strain evidence="6">H2</strain>
    </source>
</reference>
<dbReference type="InterPro" id="IPR004107">
    <property type="entry name" value="Integrase_SAM-like_N"/>
</dbReference>
<evidence type="ECO:0000256" key="3">
    <source>
        <dbReference type="ARBA" id="ARBA00023125"/>
    </source>
</evidence>
<evidence type="ECO:0000313" key="6">
    <source>
        <dbReference type="EMBL" id="GLI39471.1"/>
    </source>
</evidence>
<sequence length="436" mass="50995">MRMKKGMLALEEPARQIGAIKRRKESKKLYVDFYYFGRRITRSTELNDTPANERKVRAFLDKVMHRIEDGTFKFAEAFPGATEEEKEFFTQLEGREYRPEPHQVLFGEYVKEWMAMIFPTFGSPTKRRDYREAIETRILPAFRNMTFHQITGMAVFRFTESLVWKKGIHKGKPLSTARKSNILIPFRSIWNDACDHYRWVIKSPFDNLRKRLPKTEKKEHTVIRFADWLTFLDNLEEHYRPIAELMILTGMIPSELGGLRKDDIEGDYLNVRNSYVLGVEKKSLKTAFRKRQINITEAIRKRLDQLTARNKSSYLCTMEDGSRFNSSRFCKVWKKAVDQAGIPYVTSYSARHSFAAWSLIIGVNPLRLVKLMGHASKQMVYEVYGNYVEGLEEEAENIFRYFGRDLVIPGKSKSPIPFRDSTGDSFANNLITFRDC</sequence>
<feature type="domain" description="Tyr recombinase" evidence="5">
    <location>
        <begin position="211"/>
        <end position="400"/>
    </location>
</feature>
<dbReference type="EMBL" id="BSDS01000002">
    <property type="protein sequence ID" value="GLI39471.1"/>
    <property type="molecule type" value="Genomic_DNA"/>
</dbReference>
<dbReference type="Pfam" id="PF00589">
    <property type="entry name" value="Phage_integrase"/>
    <property type="match status" value="1"/>
</dbReference>
<comment type="similarity">
    <text evidence="1">Belongs to the 'phage' integrase family.</text>
</comment>
<protein>
    <submittedName>
        <fullName evidence="6">Integrative genetic element Gsu21, integrase</fullName>
    </submittedName>
</protein>
<dbReference type="CDD" id="cd01189">
    <property type="entry name" value="INT_ICEBs1_C_like"/>
    <property type="match status" value="1"/>
</dbReference>
<dbReference type="InterPro" id="IPR013762">
    <property type="entry name" value="Integrase-like_cat_sf"/>
</dbReference>
<dbReference type="InterPro" id="IPR022000">
    <property type="entry name" value="Min27-like_integrase_DNA_bind"/>
</dbReference>
<keyword evidence="3" id="KW-0238">DNA-binding</keyword>
<proteinExistence type="inferred from homology"/>
<evidence type="ECO:0000256" key="1">
    <source>
        <dbReference type="ARBA" id="ARBA00008857"/>
    </source>
</evidence>
<dbReference type="Proteomes" id="UP001144352">
    <property type="component" value="Unassembled WGS sequence"/>
</dbReference>
<dbReference type="GO" id="GO:0006310">
    <property type="term" value="P:DNA recombination"/>
    <property type="evidence" value="ECO:0007669"/>
    <property type="project" value="UniProtKB-KW"/>
</dbReference>
<evidence type="ECO:0000313" key="7">
    <source>
        <dbReference type="Proteomes" id="UP001144352"/>
    </source>
</evidence>
<dbReference type="AlphaFoldDB" id="A0A9W6G2T6"/>
<dbReference type="PANTHER" id="PTHR30349:SF64">
    <property type="entry name" value="PROPHAGE INTEGRASE INTD-RELATED"/>
    <property type="match status" value="1"/>
</dbReference>
<organism evidence="6 7">
    <name type="scientific">Geobacter hydrogenophilus</name>
    <dbReference type="NCBI Taxonomy" id="40983"/>
    <lineage>
        <taxon>Bacteria</taxon>
        <taxon>Pseudomonadati</taxon>
        <taxon>Thermodesulfobacteriota</taxon>
        <taxon>Desulfuromonadia</taxon>
        <taxon>Geobacterales</taxon>
        <taxon>Geobacteraceae</taxon>
        <taxon>Geobacter</taxon>
    </lineage>
</organism>
<dbReference type="InterPro" id="IPR050090">
    <property type="entry name" value="Tyrosine_recombinase_XerCD"/>
</dbReference>
<keyword evidence="7" id="KW-1185">Reference proteome</keyword>
<dbReference type="Pfam" id="PF14659">
    <property type="entry name" value="Phage_int_SAM_3"/>
    <property type="match status" value="1"/>
</dbReference>
<dbReference type="SUPFAM" id="SSF56349">
    <property type="entry name" value="DNA breaking-rejoining enzymes"/>
    <property type="match status" value="1"/>
</dbReference>